<keyword evidence="7" id="KW-1185">Reference proteome</keyword>
<keyword evidence="4 6" id="KW-1133">Transmembrane helix</keyword>
<proteinExistence type="inferred from homology"/>
<dbReference type="KEGG" id="dzi:111305907"/>
<evidence type="ECO:0000256" key="1">
    <source>
        <dbReference type="ARBA" id="ARBA00004141"/>
    </source>
</evidence>
<evidence type="ECO:0000256" key="5">
    <source>
        <dbReference type="ARBA" id="ARBA00023136"/>
    </source>
</evidence>
<dbReference type="InterPro" id="IPR003377">
    <property type="entry name" value="Cornichon"/>
</dbReference>
<evidence type="ECO:0000256" key="4">
    <source>
        <dbReference type="ARBA" id="ARBA00022989"/>
    </source>
</evidence>
<keyword evidence="5 6" id="KW-0472">Membrane</keyword>
<evidence type="ECO:0000256" key="2">
    <source>
        <dbReference type="ARBA" id="ARBA00010095"/>
    </source>
</evidence>
<evidence type="ECO:0000256" key="3">
    <source>
        <dbReference type="ARBA" id="ARBA00022692"/>
    </source>
</evidence>
<evidence type="ECO:0000313" key="8">
    <source>
        <dbReference type="RefSeq" id="XP_022759508.1"/>
    </source>
</evidence>
<evidence type="ECO:0000256" key="6">
    <source>
        <dbReference type="SAM" id="Phobius"/>
    </source>
</evidence>
<feature type="transmembrane region" description="Helical" evidence="6">
    <location>
        <begin position="113"/>
        <end position="132"/>
    </location>
</feature>
<reference evidence="8" key="1">
    <citation type="submission" date="2025-08" db="UniProtKB">
        <authorList>
            <consortium name="RefSeq"/>
        </authorList>
    </citation>
    <scope>IDENTIFICATION</scope>
    <source>
        <tissue evidence="8">Fruit stalk</tissue>
    </source>
</reference>
<comment type="subcellular location">
    <subcellularLocation>
        <location evidence="1">Membrane</location>
        <topology evidence="1">Multi-pass membrane protein</topology>
    </subcellularLocation>
</comment>
<dbReference type="RefSeq" id="XP_022759508.1">
    <property type="nucleotide sequence ID" value="XM_022903773.1"/>
</dbReference>
<dbReference type="SMART" id="SM01398">
    <property type="entry name" value="Cornichon"/>
    <property type="match status" value="1"/>
</dbReference>
<organism evidence="7 8">
    <name type="scientific">Durio zibethinus</name>
    <name type="common">Durian</name>
    <dbReference type="NCBI Taxonomy" id="66656"/>
    <lineage>
        <taxon>Eukaryota</taxon>
        <taxon>Viridiplantae</taxon>
        <taxon>Streptophyta</taxon>
        <taxon>Embryophyta</taxon>
        <taxon>Tracheophyta</taxon>
        <taxon>Spermatophyta</taxon>
        <taxon>Magnoliopsida</taxon>
        <taxon>eudicotyledons</taxon>
        <taxon>Gunneridae</taxon>
        <taxon>Pentapetalae</taxon>
        <taxon>rosids</taxon>
        <taxon>malvids</taxon>
        <taxon>Malvales</taxon>
        <taxon>Malvaceae</taxon>
        <taxon>Helicteroideae</taxon>
        <taxon>Durio</taxon>
    </lineage>
</organism>
<name>A0A6P6A3E2_DURZI</name>
<gene>
    <name evidence="8" type="primary">LOC111305907</name>
</gene>
<evidence type="ECO:0000313" key="7">
    <source>
        <dbReference type="Proteomes" id="UP000515121"/>
    </source>
</evidence>
<dbReference type="Proteomes" id="UP000515121">
    <property type="component" value="Unplaced"/>
</dbReference>
<dbReference type="GeneID" id="111305907"/>
<keyword evidence="3 6" id="KW-0812">Transmembrane</keyword>
<dbReference type="AlphaFoldDB" id="A0A6P6A3E2"/>
<feature type="transmembrane region" description="Helical" evidence="6">
    <location>
        <begin position="53"/>
        <end position="81"/>
    </location>
</feature>
<dbReference type="GO" id="GO:0016192">
    <property type="term" value="P:vesicle-mediated transport"/>
    <property type="evidence" value="ECO:0007669"/>
    <property type="project" value="InterPro"/>
</dbReference>
<dbReference type="OrthoDB" id="434393at2759"/>
<accession>A0A6P6A3E2</accession>
<dbReference type="GO" id="GO:0016020">
    <property type="term" value="C:membrane"/>
    <property type="evidence" value="ECO:0007669"/>
    <property type="project" value="UniProtKB-SubCell"/>
</dbReference>
<dbReference type="Pfam" id="PF03311">
    <property type="entry name" value="Cornichon"/>
    <property type="match status" value="1"/>
</dbReference>
<sequence length="136" mass="16305">MAYLFGWLLTFFFLISLLAIISYQLMCFADLEFDYINPYDSAARINMVAMPEFVIQAVFCLVCLTTGPSFMCFLSLPYLYYNFRLYRRRRHLVDVTEIYNQLNWEKKQRLVKLGYLIILLVIFIVWLLWTVGNDDY</sequence>
<comment type="similarity">
    <text evidence="2">Belongs to the cornichon family.</text>
</comment>
<protein>
    <submittedName>
        <fullName evidence="8">Protein cornichon homolog 4-like</fullName>
    </submittedName>
</protein>
<dbReference type="PANTHER" id="PTHR12290">
    <property type="entry name" value="CORNICHON-RELATED"/>
    <property type="match status" value="1"/>
</dbReference>